<evidence type="ECO:0000313" key="2">
    <source>
        <dbReference type="Proteomes" id="UP001239111"/>
    </source>
</evidence>
<proteinExistence type="predicted"/>
<name>A0ACC2NJ40_9HYME</name>
<gene>
    <name evidence="1" type="ORF">QAD02_002365</name>
</gene>
<reference evidence="1" key="1">
    <citation type="submission" date="2023-04" db="EMBL/GenBank/DDBJ databases">
        <title>A chromosome-level genome assembly of the parasitoid wasp Eretmocerus hayati.</title>
        <authorList>
            <person name="Zhong Y."/>
            <person name="Liu S."/>
            <person name="Liu Y."/>
        </authorList>
    </citation>
    <scope>NUCLEOTIDE SEQUENCE</scope>
    <source>
        <strain evidence="1">ZJU_SS_LIU_2023</strain>
    </source>
</reference>
<comment type="caution">
    <text evidence="1">The sequence shown here is derived from an EMBL/GenBank/DDBJ whole genome shotgun (WGS) entry which is preliminary data.</text>
</comment>
<organism evidence="1 2">
    <name type="scientific">Eretmocerus hayati</name>
    <dbReference type="NCBI Taxonomy" id="131215"/>
    <lineage>
        <taxon>Eukaryota</taxon>
        <taxon>Metazoa</taxon>
        <taxon>Ecdysozoa</taxon>
        <taxon>Arthropoda</taxon>
        <taxon>Hexapoda</taxon>
        <taxon>Insecta</taxon>
        <taxon>Pterygota</taxon>
        <taxon>Neoptera</taxon>
        <taxon>Endopterygota</taxon>
        <taxon>Hymenoptera</taxon>
        <taxon>Apocrita</taxon>
        <taxon>Proctotrupomorpha</taxon>
        <taxon>Chalcidoidea</taxon>
        <taxon>Aphelinidae</taxon>
        <taxon>Aphelininae</taxon>
        <taxon>Eretmocerus</taxon>
    </lineage>
</organism>
<protein>
    <submittedName>
        <fullName evidence="1">Uncharacterized protein</fullName>
    </submittedName>
</protein>
<dbReference type="Proteomes" id="UP001239111">
    <property type="component" value="Chromosome 3"/>
</dbReference>
<evidence type="ECO:0000313" key="1">
    <source>
        <dbReference type="EMBL" id="KAJ8671106.1"/>
    </source>
</evidence>
<sequence length="769" mass="87714">MTDAADDLGHDQDSMGERVGENRGTGSEETEDDESDCDDSSETSSSDVDDGLDPCDQSGESDGETEWEDDGDEPSLEDAQQPLYPGAPLTRLEHTLAILSLLIRLDLTGILLAKILSLLALHCPKPNLCITSLYKFKKIFNIIKTPIKRHFYYSVCFLSRDRPDESNCVKCFLANPDNLSFMWNTDGFPLFKSSKISIWPFFLVINELPYHLRYKKENMLLAGLWFGPTKPEANLFMNSFRKCLRELYKEVTMVILDTAIKIRAVIICGTSVIICGTCDLPAKAHFLNMKLYSGFFGCKVCKLRGERLNGVQNYPYSRNCEMRNTDESLKQAEEALEKHKDKKKNKKEPNDVCGVKGPTGLAKIVYKYIETTAIDVMHCAYVGLTKRLGTFWFGSEHHDQAFSLTRFLTIINKRLSEITPPNFVTRLPRSISDIAYWKAFELKVFLLTYSLPLLHDIMDQRYFNHHTLLVYGLYLLNQESISTQMIDLAEKLLNEYVSQFGLLYGDDHMNCNLHLLLHLPEIVRCFGPLWVVSCFPFENMNGVLKKLVHGTKYAETQICSSVALFLDHAELKRKYSKEGSPVHSFCIDLESSRRLKVEKISKNIFAVGKLKKSLTLSDSLLYCFRNIEIDAQKVHIFHRLLMNGRVIDCSSYNRNRKTRSSVVKYTLDGVLHTRNIDVFVKVCQCACGRDCEECEVDVCQSYAIVRKYETSTVFECDVAHADVPFILSSNQVIESTRAIPVACIDEILFEIRVKDKVFIVQNVNNIQKE</sequence>
<accession>A0ACC2NJ40</accession>
<dbReference type="EMBL" id="CM056743">
    <property type="protein sequence ID" value="KAJ8671106.1"/>
    <property type="molecule type" value="Genomic_DNA"/>
</dbReference>
<keyword evidence="2" id="KW-1185">Reference proteome</keyword>